<name>L7LC17_9ACTN</name>
<evidence type="ECO:0000313" key="7">
    <source>
        <dbReference type="EMBL" id="GAC58291.1"/>
    </source>
</evidence>
<keyword evidence="3" id="KW-0276">Fatty acid metabolism</keyword>
<accession>L7LC17</accession>
<dbReference type="Pfam" id="PF00378">
    <property type="entry name" value="ECH_1"/>
    <property type="match status" value="1"/>
</dbReference>
<dbReference type="SUPFAM" id="SSF52096">
    <property type="entry name" value="ClpP/crotonase"/>
    <property type="match status" value="1"/>
</dbReference>
<evidence type="ECO:0000256" key="2">
    <source>
        <dbReference type="ARBA" id="ARBA00005254"/>
    </source>
</evidence>
<keyword evidence="8" id="KW-1185">Reference proteome</keyword>
<reference evidence="7 8" key="1">
    <citation type="submission" date="2012-12" db="EMBL/GenBank/DDBJ databases">
        <title>Whole genome shotgun sequence of Gordonia hirsuta NBRC 16056.</title>
        <authorList>
            <person name="Isaki-Nakamura S."/>
            <person name="Hosoyama A."/>
            <person name="Tsuchikane K."/>
            <person name="Katsumata H."/>
            <person name="Baba S."/>
            <person name="Yamazaki S."/>
            <person name="Fujita N."/>
        </authorList>
    </citation>
    <scope>NUCLEOTIDE SEQUENCE [LARGE SCALE GENOMIC DNA]</scope>
    <source>
        <strain evidence="7 8">NBRC 16056</strain>
    </source>
</reference>
<dbReference type="PANTHER" id="PTHR43149">
    <property type="entry name" value="ENOYL-COA HYDRATASE"/>
    <property type="match status" value="1"/>
</dbReference>
<evidence type="ECO:0000256" key="6">
    <source>
        <dbReference type="RuleBase" id="RU003707"/>
    </source>
</evidence>
<dbReference type="eggNOG" id="COG1024">
    <property type="taxonomic scope" value="Bacteria"/>
</dbReference>
<dbReference type="Gene3D" id="3.90.226.10">
    <property type="entry name" value="2-enoyl-CoA Hydratase, Chain A, domain 1"/>
    <property type="match status" value="1"/>
</dbReference>
<comment type="caution">
    <text evidence="7">The sequence shown here is derived from an EMBL/GenBank/DDBJ whole genome shotgun (WGS) entry which is preliminary data.</text>
</comment>
<dbReference type="InterPro" id="IPR001753">
    <property type="entry name" value="Enoyl-CoA_hydra/iso"/>
</dbReference>
<dbReference type="GO" id="GO:0006631">
    <property type="term" value="P:fatty acid metabolic process"/>
    <property type="evidence" value="ECO:0007669"/>
    <property type="project" value="UniProtKB-KW"/>
</dbReference>
<dbReference type="OrthoDB" id="8452484at2"/>
<dbReference type="InterPro" id="IPR029045">
    <property type="entry name" value="ClpP/crotonase-like_dom_sf"/>
</dbReference>
<dbReference type="PANTHER" id="PTHR43149:SF1">
    <property type="entry name" value="DELTA(3,5)-DELTA(2,4)-DIENOYL-COA ISOMERASE, MITOCHONDRIAL"/>
    <property type="match status" value="1"/>
</dbReference>
<dbReference type="AlphaFoldDB" id="L7LC17"/>
<dbReference type="RefSeq" id="WP_005942163.1">
    <property type="nucleotide sequence ID" value="NZ_ATVK01000057.1"/>
</dbReference>
<dbReference type="CDD" id="cd06558">
    <property type="entry name" value="crotonase-like"/>
    <property type="match status" value="1"/>
</dbReference>
<evidence type="ECO:0000313" key="8">
    <source>
        <dbReference type="Proteomes" id="UP000053405"/>
    </source>
</evidence>
<evidence type="ECO:0000256" key="3">
    <source>
        <dbReference type="ARBA" id="ARBA00022832"/>
    </source>
</evidence>
<dbReference type="EMBL" id="BANT01000036">
    <property type="protein sequence ID" value="GAC58291.1"/>
    <property type="molecule type" value="Genomic_DNA"/>
</dbReference>
<dbReference type="Proteomes" id="UP000053405">
    <property type="component" value="Unassembled WGS sequence"/>
</dbReference>
<organism evidence="7 8">
    <name type="scientific">Gordonia hirsuta DSM 44140 = NBRC 16056</name>
    <dbReference type="NCBI Taxonomy" id="1121927"/>
    <lineage>
        <taxon>Bacteria</taxon>
        <taxon>Bacillati</taxon>
        <taxon>Actinomycetota</taxon>
        <taxon>Actinomycetes</taxon>
        <taxon>Mycobacteriales</taxon>
        <taxon>Gordoniaceae</taxon>
        <taxon>Gordonia</taxon>
    </lineage>
</organism>
<comment type="catalytic activity">
    <reaction evidence="4">
        <text>a (3S)-3-hydroxyacyl-CoA = a (2E)-enoyl-CoA + H2O</text>
        <dbReference type="Rhea" id="RHEA:16105"/>
        <dbReference type="ChEBI" id="CHEBI:15377"/>
        <dbReference type="ChEBI" id="CHEBI:57318"/>
        <dbReference type="ChEBI" id="CHEBI:58856"/>
        <dbReference type="EC" id="4.2.1.17"/>
    </reaction>
</comment>
<gene>
    <name evidence="7" type="ORF">GOHSU_36_00340</name>
</gene>
<dbReference type="PROSITE" id="PS00166">
    <property type="entry name" value="ENOYL_COA_HYDRATASE"/>
    <property type="match status" value="1"/>
</dbReference>
<dbReference type="NCBIfam" id="NF005699">
    <property type="entry name" value="PRK07509.1"/>
    <property type="match status" value="1"/>
</dbReference>
<dbReference type="STRING" id="1121927.GOHSU_36_00340"/>
<evidence type="ECO:0000256" key="4">
    <source>
        <dbReference type="ARBA" id="ARBA00023709"/>
    </source>
</evidence>
<dbReference type="InterPro" id="IPR045002">
    <property type="entry name" value="Ech1-like"/>
</dbReference>
<protein>
    <submittedName>
        <fullName evidence="7">Putative enoyl-CoA hydratase</fullName>
    </submittedName>
</protein>
<dbReference type="GO" id="GO:0016853">
    <property type="term" value="F:isomerase activity"/>
    <property type="evidence" value="ECO:0007669"/>
    <property type="project" value="InterPro"/>
</dbReference>
<comment type="function">
    <text evidence="1">Could possibly oxidize fatty acids using specific components.</text>
</comment>
<keyword evidence="3" id="KW-0443">Lipid metabolism</keyword>
<sequence length="270" mass="29339">MTPAETTDQVTYEVRDDVAHVRLNRPAKHNALTLDMIDQLARLADRAAKDRSLRAVVIAGEGDSFCSGLDFASTADQRGRIMRALVPKRRTAANNFQAAGWAWRNVPVPVIAVISGHCYGGGLQIALGADFRFATPDADLSIMEARWGLIPDMSLSASIAQLTTIDVAKRLTMTGETFDASTALEYGLISGVHDDPFAAAEELIAAVRERSPDAVAAAKSLFEQTWYNGSRLSFPVEQALQVRLLTGRNHTIARKAGLAKKPPSFTDRQF</sequence>
<evidence type="ECO:0000256" key="1">
    <source>
        <dbReference type="ARBA" id="ARBA00002994"/>
    </source>
</evidence>
<proteinExistence type="inferred from homology"/>
<evidence type="ECO:0000256" key="5">
    <source>
        <dbReference type="ARBA" id="ARBA00023717"/>
    </source>
</evidence>
<dbReference type="GO" id="GO:0004300">
    <property type="term" value="F:enoyl-CoA hydratase activity"/>
    <property type="evidence" value="ECO:0007669"/>
    <property type="project" value="UniProtKB-EC"/>
</dbReference>
<comment type="similarity">
    <text evidence="2 6">Belongs to the enoyl-CoA hydratase/isomerase family.</text>
</comment>
<dbReference type="InterPro" id="IPR018376">
    <property type="entry name" value="Enoyl-CoA_hyd/isom_CS"/>
</dbReference>
<comment type="catalytic activity">
    <reaction evidence="5">
        <text>a 4-saturated-(3S)-3-hydroxyacyl-CoA = a (3E)-enoyl-CoA + H2O</text>
        <dbReference type="Rhea" id="RHEA:20724"/>
        <dbReference type="ChEBI" id="CHEBI:15377"/>
        <dbReference type="ChEBI" id="CHEBI:58521"/>
        <dbReference type="ChEBI" id="CHEBI:137480"/>
        <dbReference type="EC" id="4.2.1.17"/>
    </reaction>
</comment>